<accession>A0A4Y2DCU3</accession>
<feature type="chain" id="PRO_5021301633" description="Secreted protein" evidence="1">
    <location>
        <begin position="33"/>
        <end position="171"/>
    </location>
</feature>
<feature type="signal peptide" evidence="1">
    <location>
        <begin position="1"/>
        <end position="32"/>
    </location>
</feature>
<name>A0A4Y2DCU3_ARAVE</name>
<dbReference type="Proteomes" id="UP000499080">
    <property type="component" value="Unassembled WGS sequence"/>
</dbReference>
<dbReference type="EMBL" id="BGPR01000344">
    <property type="protein sequence ID" value="GBM14491.1"/>
    <property type="molecule type" value="Genomic_DNA"/>
</dbReference>
<proteinExistence type="predicted"/>
<evidence type="ECO:0008006" key="4">
    <source>
        <dbReference type="Google" id="ProtNLM"/>
    </source>
</evidence>
<organism evidence="2 3">
    <name type="scientific">Araneus ventricosus</name>
    <name type="common">Orbweaver spider</name>
    <name type="synonym">Epeira ventricosa</name>
    <dbReference type="NCBI Taxonomy" id="182803"/>
    <lineage>
        <taxon>Eukaryota</taxon>
        <taxon>Metazoa</taxon>
        <taxon>Ecdysozoa</taxon>
        <taxon>Arthropoda</taxon>
        <taxon>Chelicerata</taxon>
        <taxon>Arachnida</taxon>
        <taxon>Araneae</taxon>
        <taxon>Araneomorphae</taxon>
        <taxon>Entelegynae</taxon>
        <taxon>Araneoidea</taxon>
        <taxon>Araneidae</taxon>
        <taxon>Araneus</taxon>
    </lineage>
</organism>
<evidence type="ECO:0000256" key="1">
    <source>
        <dbReference type="SAM" id="SignalP"/>
    </source>
</evidence>
<evidence type="ECO:0000313" key="3">
    <source>
        <dbReference type="Proteomes" id="UP000499080"/>
    </source>
</evidence>
<reference evidence="2 3" key="1">
    <citation type="journal article" date="2019" name="Sci. Rep.">
        <title>Orb-weaving spider Araneus ventricosus genome elucidates the spidroin gene catalogue.</title>
        <authorList>
            <person name="Kono N."/>
            <person name="Nakamura H."/>
            <person name="Ohtoshi R."/>
            <person name="Moran D.A.P."/>
            <person name="Shinohara A."/>
            <person name="Yoshida Y."/>
            <person name="Fujiwara M."/>
            <person name="Mori M."/>
            <person name="Tomita M."/>
            <person name="Arakawa K."/>
        </authorList>
    </citation>
    <scope>NUCLEOTIDE SEQUENCE [LARGE SCALE GENOMIC DNA]</scope>
</reference>
<dbReference type="AlphaFoldDB" id="A0A4Y2DCU3"/>
<gene>
    <name evidence="2" type="ORF">AVEN_101144_1</name>
</gene>
<keyword evidence="1" id="KW-0732">Signal</keyword>
<keyword evidence="3" id="KW-1185">Reference proteome</keyword>
<sequence>MGLKVLNSCCLRAVVCLRCWSVRDLLFPVACAACFPARFCGADSWRFGASSGVSPAGAVRILGRLVSAQVSLPLILGGSVPAQVSFSSLWCGAGEVRCQLRCLSRWCGADSWRFGASSGVSPAGVVRVLGGSVPAQVSPPLVWCGFLEVLCYLRCHSCHLTGFKITRSVAK</sequence>
<comment type="caution">
    <text evidence="2">The sequence shown here is derived from an EMBL/GenBank/DDBJ whole genome shotgun (WGS) entry which is preliminary data.</text>
</comment>
<evidence type="ECO:0000313" key="2">
    <source>
        <dbReference type="EMBL" id="GBM14491.1"/>
    </source>
</evidence>
<protein>
    <recommendedName>
        <fullName evidence="4">Secreted protein</fullName>
    </recommendedName>
</protein>